<evidence type="ECO:0000313" key="3">
    <source>
        <dbReference type="Proteomes" id="UP000677228"/>
    </source>
</evidence>
<reference evidence="1" key="1">
    <citation type="submission" date="2021-02" db="EMBL/GenBank/DDBJ databases">
        <authorList>
            <person name="Nowell W R."/>
        </authorList>
    </citation>
    <scope>NUCLEOTIDE SEQUENCE</scope>
</reference>
<sequence>MSYKTEDLLKRIESSVKLDKMPETVSTDTLYILRSSQKSKGNISKAIVAVNEKPQESVLEIIDQQVQHVEPNRVYQNLIANGQAVCTTLNKGQHLSDWIGISQYCSPAHSSSSINHCIWKYGHDKNFQQIIGFIKKAGGAII</sequence>
<organism evidence="1 3">
    <name type="scientific">Didymodactylos carnosus</name>
    <dbReference type="NCBI Taxonomy" id="1234261"/>
    <lineage>
        <taxon>Eukaryota</taxon>
        <taxon>Metazoa</taxon>
        <taxon>Spiralia</taxon>
        <taxon>Gnathifera</taxon>
        <taxon>Rotifera</taxon>
        <taxon>Eurotatoria</taxon>
        <taxon>Bdelloidea</taxon>
        <taxon>Philodinida</taxon>
        <taxon>Philodinidae</taxon>
        <taxon>Didymodactylos</taxon>
    </lineage>
</organism>
<evidence type="ECO:0000313" key="2">
    <source>
        <dbReference type="EMBL" id="CAF4294426.1"/>
    </source>
</evidence>
<dbReference type="Proteomes" id="UP000677228">
    <property type="component" value="Unassembled WGS sequence"/>
</dbReference>
<comment type="caution">
    <text evidence="1">The sequence shown here is derived from an EMBL/GenBank/DDBJ whole genome shotgun (WGS) entry which is preliminary data.</text>
</comment>
<accession>A0A8S2FLN2</accession>
<name>A0A8S2FLN2_9BILA</name>
<dbReference type="EMBL" id="CAJOBA010056724">
    <property type="protein sequence ID" value="CAF4294426.1"/>
    <property type="molecule type" value="Genomic_DNA"/>
</dbReference>
<dbReference type="Proteomes" id="UP000682733">
    <property type="component" value="Unassembled WGS sequence"/>
</dbReference>
<proteinExistence type="predicted"/>
<dbReference type="AlphaFoldDB" id="A0A8S2FLN2"/>
<evidence type="ECO:0000313" key="1">
    <source>
        <dbReference type="EMBL" id="CAF1506159.1"/>
    </source>
</evidence>
<protein>
    <submittedName>
        <fullName evidence="1">Uncharacterized protein</fullName>
    </submittedName>
</protein>
<dbReference type="EMBL" id="CAJNOK010034671">
    <property type="protein sequence ID" value="CAF1506159.1"/>
    <property type="molecule type" value="Genomic_DNA"/>
</dbReference>
<gene>
    <name evidence="1" type="ORF">OVA965_LOCUS37162</name>
    <name evidence="2" type="ORF">TMI583_LOCUS38224</name>
</gene>